<dbReference type="InterPro" id="IPR050681">
    <property type="entry name" value="CDF/SLC30A"/>
</dbReference>
<name>A0A2P6TC69_CHLSO</name>
<dbReference type="Gene3D" id="1.20.1510.10">
    <property type="entry name" value="Cation efflux protein transmembrane domain"/>
    <property type="match status" value="2"/>
</dbReference>
<feature type="transmembrane region" description="Helical" evidence="10">
    <location>
        <begin position="419"/>
        <end position="442"/>
    </location>
</feature>
<dbReference type="PANTHER" id="PTHR11562">
    <property type="entry name" value="CATION EFFLUX PROTEIN/ ZINC TRANSPORTER"/>
    <property type="match status" value="1"/>
</dbReference>
<evidence type="ECO:0000256" key="6">
    <source>
        <dbReference type="ARBA" id="ARBA00022989"/>
    </source>
</evidence>
<evidence type="ECO:0000256" key="2">
    <source>
        <dbReference type="ARBA" id="ARBA00008873"/>
    </source>
</evidence>
<feature type="transmembrane region" description="Helical" evidence="10">
    <location>
        <begin position="168"/>
        <end position="187"/>
    </location>
</feature>
<keyword evidence="5" id="KW-0864">Zinc transport</keyword>
<keyword evidence="7" id="KW-0406">Ion transport</keyword>
<accession>A0A2P6TC69</accession>
<gene>
    <name evidence="13" type="ORF">C2E21_9238</name>
</gene>
<feature type="domain" description="Cation efflux protein transmembrane" evidence="11">
    <location>
        <begin position="66"/>
        <end position="226"/>
    </location>
</feature>
<dbReference type="InterPro" id="IPR027470">
    <property type="entry name" value="Cation_efflux_CTD"/>
</dbReference>
<evidence type="ECO:0000256" key="3">
    <source>
        <dbReference type="ARBA" id="ARBA00022448"/>
    </source>
</evidence>
<evidence type="ECO:0000256" key="7">
    <source>
        <dbReference type="ARBA" id="ARBA00023065"/>
    </source>
</evidence>
<feature type="domain" description="Cation efflux protein cytoplasmic" evidence="12">
    <location>
        <begin position="458"/>
        <end position="524"/>
    </location>
</feature>
<evidence type="ECO:0000313" key="13">
    <source>
        <dbReference type="EMBL" id="PRW20226.1"/>
    </source>
</evidence>
<keyword evidence="6 10" id="KW-1133">Transmembrane helix</keyword>
<reference evidence="13 14" key="1">
    <citation type="journal article" date="2018" name="Plant J.">
        <title>Genome sequences of Chlorella sorokiniana UTEX 1602 and Micractinium conductrix SAG 241.80: implications to maltose excretion by a green alga.</title>
        <authorList>
            <person name="Arriola M.B."/>
            <person name="Velmurugan N."/>
            <person name="Zhang Y."/>
            <person name="Plunkett M.H."/>
            <person name="Hondzo H."/>
            <person name="Barney B.M."/>
        </authorList>
    </citation>
    <scope>NUCLEOTIDE SEQUENCE [LARGE SCALE GENOMIC DNA]</scope>
    <source>
        <strain evidence="14">UTEX 1602</strain>
    </source>
</reference>
<dbReference type="SUPFAM" id="SSF161111">
    <property type="entry name" value="Cation efflux protein transmembrane domain-like"/>
    <property type="match status" value="1"/>
</dbReference>
<dbReference type="Pfam" id="PF16916">
    <property type="entry name" value="ZT_dimer"/>
    <property type="match status" value="1"/>
</dbReference>
<dbReference type="NCBIfam" id="TIGR01297">
    <property type="entry name" value="CDF"/>
    <property type="match status" value="2"/>
</dbReference>
<feature type="region of interest" description="Disordered" evidence="9">
    <location>
        <begin position="1"/>
        <end position="23"/>
    </location>
</feature>
<dbReference type="InterPro" id="IPR002524">
    <property type="entry name" value="Cation_efflux"/>
</dbReference>
<dbReference type="EMBL" id="LHPG02000025">
    <property type="protein sequence ID" value="PRW20226.1"/>
    <property type="molecule type" value="Genomic_DNA"/>
</dbReference>
<dbReference type="GO" id="GO:0005385">
    <property type="term" value="F:zinc ion transmembrane transporter activity"/>
    <property type="evidence" value="ECO:0007669"/>
    <property type="project" value="TreeGrafter"/>
</dbReference>
<dbReference type="OrthoDB" id="9944568at2759"/>
<dbReference type="GO" id="GO:0005886">
    <property type="term" value="C:plasma membrane"/>
    <property type="evidence" value="ECO:0007669"/>
    <property type="project" value="TreeGrafter"/>
</dbReference>
<keyword evidence="8 10" id="KW-0472">Membrane</keyword>
<keyword evidence="4 10" id="KW-0812">Transmembrane</keyword>
<feature type="region of interest" description="Disordered" evidence="9">
    <location>
        <begin position="285"/>
        <end position="375"/>
    </location>
</feature>
<feature type="transmembrane region" description="Helical" evidence="10">
    <location>
        <begin position="99"/>
        <end position="116"/>
    </location>
</feature>
<evidence type="ECO:0000256" key="9">
    <source>
        <dbReference type="SAM" id="MobiDB-lite"/>
    </source>
</evidence>
<keyword evidence="5" id="KW-0862">Zinc</keyword>
<dbReference type="InterPro" id="IPR058533">
    <property type="entry name" value="Cation_efflux_TM"/>
</dbReference>
<evidence type="ECO:0000256" key="8">
    <source>
        <dbReference type="ARBA" id="ARBA00023136"/>
    </source>
</evidence>
<organism evidence="13 14">
    <name type="scientific">Chlorella sorokiniana</name>
    <name type="common">Freshwater green alga</name>
    <dbReference type="NCBI Taxonomy" id="3076"/>
    <lineage>
        <taxon>Eukaryota</taxon>
        <taxon>Viridiplantae</taxon>
        <taxon>Chlorophyta</taxon>
        <taxon>core chlorophytes</taxon>
        <taxon>Trebouxiophyceae</taxon>
        <taxon>Chlorellales</taxon>
        <taxon>Chlorellaceae</taxon>
        <taxon>Chlorella clade</taxon>
        <taxon>Chlorella</taxon>
    </lineage>
</organism>
<proteinExistence type="inferred from homology"/>
<comment type="similarity">
    <text evidence="2">Belongs to the cation diffusion facilitator (CDF) transporter (TC 2.A.4) family. SLC30A subfamily.</text>
</comment>
<evidence type="ECO:0000256" key="4">
    <source>
        <dbReference type="ARBA" id="ARBA00022692"/>
    </source>
</evidence>
<evidence type="ECO:0000256" key="5">
    <source>
        <dbReference type="ARBA" id="ARBA00022906"/>
    </source>
</evidence>
<evidence type="ECO:0000259" key="11">
    <source>
        <dbReference type="Pfam" id="PF01545"/>
    </source>
</evidence>
<feature type="compositionally biased region" description="Basic and acidic residues" evidence="9">
    <location>
        <begin position="1"/>
        <end position="15"/>
    </location>
</feature>
<evidence type="ECO:0000256" key="1">
    <source>
        <dbReference type="ARBA" id="ARBA00004141"/>
    </source>
</evidence>
<dbReference type="AlphaFoldDB" id="A0A2P6TC69"/>
<sequence>MGREGHVHGTEEVERASPLLSPRVPGRSGSFSYGLPTFPRNVSVCQLAGGASEEESIAHKRIQNKLIAALCLAFVFMIIEVVGGIYAHSLAIITDAAHLLSDVSGFAVAVLAAVWAKRRSQEHFSYGYHRVEVLGALASVMTVWLVTGILLFEAVQRIINPEHVDGKIMFIVAMAGVACNVLMMAILGHHHGHGGGSCSHSHGPEHGHSHSRSHSHGNGSHSHAHGKAAKRGAAVQAAAGGAAAAAESLSAAAVDLEAGGGEAAGHGPSGGGCCGHTHGEACSHSHANGAAESHSHGQHSHNHEHGSHSSHSGHSSDEEEHEHQHEGEASGRTPILGAAGHKHGSSCGGHSHGEHGHNHGSSSSSSSSGALAVGHSHAHDHANLNVRGAIIHVIGDFVQSIGVAIAGALIWWHQDDPRWYIADPICTFLFAVLVLWTTRAILRDISDVLMERVPRGLCIKTINDAMSRVAGVEEVHDLHVWSLTPGIPLLCAHINLSVEADPTAVLHELNEYCRSIGIGHSTIQLVVNGCACPCAC</sequence>
<feature type="compositionally biased region" description="Low complexity" evidence="9">
    <location>
        <begin position="359"/>
        <end position="375"/>
    </location>
</feature>
<comment type="subcellular location">
    <subcellularLocation>
        <location evidence="1">Membrane</location>
        <topology evidence="1">Multi-pass membrane protein</topology>
    </subcellularLocation>
</comment>
<feature type="transmembrane region" description="Helical" evidence="10">
    <location>
        <begin position="389"/>
        <end position="413"/>
    </location>
</feature>
<dbReference type="Proteomes" id="UP000239899">
    <property type="component" value="Unassembled WGS sequence"/>
</dbReference>
<evidence type="ECO:0000259" key="12">
    <source>
        <dbReference type="Pfam" id="PF16916"/>
    </source>
</evidence>
<protein>
    <submittedName>
        <fullName evidence="13">Metal tolerance 1</fullName>
    </submittedName>
</protein>
<dbReference type="STRING" id="3076.A0A2P6TC69"/>
<feature type="region of interest" description="Disordered" evidence="9">
    <location>
        <begin position="194"/>
        <end position="234"/>
    </location>
</feature>
<dbReference type="Pfam" id="PF01545">
    <property type="entry name" value="Cation_efflux"/>
    <property type="match status" value="2"/>
</dbReference>
<dbReference type="PANTHER" id="PTHR11562:SF17">
    <property type="entry name" value="RE54080P-RELATED"/>
    <property type="match status" value="1"/>
</dbReference>
<feature type="domain" description="Cation efflux protein transmembrane" evidence="11">
    <location>
        <begin position="376"/>
        <end position="450"/>
    </location>
</feature>
<keyword evidence="3" id="KW-0813">Transport</keyword>
<comment type="caution">
    <text evidence="13">The sequence shown here is derived from an EMBL/GenBank/DDBJ whole genome shotgun (WGS) entry which is preliminary data.</text>
</comment>
<evidence type="ECO:0000313" key="14">
    <source>
        <dbReference type="Proteomes" id="UP000239899"/>
    </source>
</evidence>
<evidence type="ECO:0000256" key="10">
    <source>
        <dbReference type="SAM" id="Phobius"/>
    </source>
</evidence>
<dbReference type="InterPro" id="IPR027469">
    <property type="entry name" value="Cation_efflux_TMD_sf"/>
</dbReference>
<keyword evidence="14" id="KW-1185">Reference proteome</keyword>
<feature type="transmembrane region" description="Helical" evidence="10">
    <location>
        <begin position="136"/>
        <end position="156"/>
    </location>
</feature>
<feature type="transmembrane region" description="Helical" evidence="10">
    <location>
        <begin position="66"/>
        <end position="87"/>
    </location>
</feature>